<comment type="caution">
    <text evidence="4">The sequence shown here is derived from an EMBL/GenBank/DDBJ whole genome shotgun (WGS) entry which is preliminary data.</text>
</comment>
<protein>
    <submittedName>
        <fullName evidence="4">Uncharacterized protein</fullName>
    </submittedName>
</protein>
<organism evidence="4 5">
    <name type="scientific">Artemia franciscana</name>
    <name type="common">Brine shrimp</name>
    <name type="synonym">Artemia sanfranciscana</name>
    <dbReference type="NCBI Taxonomy" id="6661"/>
    <lineage>
        <taxon>Eukaryota</taxon>
        <taxon>Metazoa</taxon>
        <taxon>Ecdysozoa</taxon>
        <taxon>Arthropoda</taxon>
        <taxon>Crustacea</taxon>
        <taxon>Branchiopoda</taxon>
        <taxon>Anostraca</taxon>
        <taxon>Artemiidae</taxon>
        <taxon>Artemia</taxon>
    </lineage>
</organism>
<dbReference type="PANTHER" id="PTHR48051">
    <property type="match status" value="1"/>
</dbReference>
<proteinExistence type="predicted"/>
<keyword evidence="2" id="KW-0677">Repeat</keyword>
<dbReference type="InterPro" id="IPR001611">
    <property type="entry name" value="Leu-rich_rpt"/>
</dbReference>
<dbReference type="Gene3D" id="3.80.10.10">
    <property type="entry name" value="Ribonuclease Inhibitor"/>
    <property type="match status" value="2"/>
</dbReference>
<accession>A0AA88H1A1</accession>
<dbReference type="FunFam" id="3.80.10.10:FF:000230">
    <property type="entry name" value="Leucine-rich repeat-containing protein 57"/>
    <property type="match status" value="1"/>
</dbReference>
<keyword evidence="1" id="KW-0433">Leucine-rich repeat</keyword>
<dbReference type="InterPro" id="IPR032675">
    <property type="entry name" value="LRR_dom_sf"/>
</dbReference>
<dbReference type="SMART" id="SM00369">
    <property type="entry name" value="LRR_TYP"/>
    <property type="match status" value="5"/>
</dbReference>
<dbReference type="EMBL" id="JAVRJZ010006216">
    <property type="protein sequence ID" value="KAK2701284.1"/>
    <property type="molecule type" value="Genomic_DNA"/>
</dbReference>
<dbReference type="PRINTS" id="PR00019">
    <property type="entry name" value="LEURICHRPT"/>
</dbReference>
<dbReference type="Pfam" id="PF13855">
    <property type="entry name" value="LRR_8"/>
    <property type="match status" value="1"/>
</dbReference>
<evidence type="ECO:0000256" key="1">
    <source>
        <dbReference type="ARBA" id="ARBA00022614"/>
    </source>
</evidence>
<reference evidence="4" key="1">
    <citation type="submission" date="2023-07" db="EMBL/GenBank/DDBJ databases">
        <title>Chromosome-level genome assembly of Artemia franciscana.</title>
        <authorList>
            <person name="Jo E."/>
        </authorList>
    </citation>
    <scope>NUCLEOTIDE SEQUENCE</scope>
    <source>
        <tissue evidence="4">Whole body</tissue>
    </source>
</reference>
<dbReference type="InterPro" id="IPR050216">
    <property type="entry name" value="LRR_domain-containing"/>
</dbReference>
<dbReference type="SMART" id="SM00364">
    <property type="entry name" value="LRR_BAC"/>
    <property type="match status" value="5"/>
</dbReference>
<dbReference type="InterPro" id="IPR003591">
    <property type="entry name" value="Leu-rich_rpt_typical-subtyp"/>
</dbReference>
<evidence type="ECO:0000313" key="5">
    <source>
        <dbReference type="Proteomes" id="UP001187531"/>
    </source>
</evidence>
<evidence type="ECO:0000256" key="2">
    <source>
        <dbReference type="ARBA" id="ARBA00022737"/>
    </source>
</evidence>
<evidence type="ECO:0000313" key="4">
    <source>
        <dbReference type="EMBL" id="KAK2701284.1"/>
    </source>
</evidence>
<keyword evidence="5" id="KW-1185">Reference proteome</keyword>
<evidence type="ECO:0000256" key="3">
    <source>
        <dbReference type="SAM" id="MobiDB-lite"/>
    </source>
</evidence>
<dbReference type="AlphaFoldDB" id="A0AA88H1A1"/>
<dbReference type="SUPFAM" id="SSF52058">
    <property type="entry name" value="L domain-like"/>
    <property type="match status" value="1"/>
</dbReference>
<feature type="region of interest" description="Disordered" evidence="3">
    <location>
        <begin position="1"/>
        <end position="28"/>
    </location>
</feature>
<dbReference type="PROSITE" id="PS51450">
    <property type="entry name" value="LRR"/>
    <property type="match status" value="3"/>
</dbReference>
<gene>
    <name evidence="4" type="ORF">QYM36_020050</name>
</gene>
<dbReference type="Pfam" id="PF00560">
    <property type="entry name" value="LRR_1"/>
    <property type="match status" value="2"/>
</dbReference>
<dbReference type="GO" id="GO:0005737">
    <property type="term" value="C:cytoplasm"/>
    <property type="evidence" value="ECO:0007669"/>
    <property type="project" value="TreeGrafter"/>
</dbReference>
<dbReference type="PANTHER" id="PTHR48051:SF1">
    <property type="entry name" value="RAS SUPPRESSOR PROTEIN 1"/>
    <property type="match status" value="1"/>
</dbReference>
<dbReference type="Proteomes" id="UP001187531">
    <property type="component" value="Unassembled WGS sequence"/>
</dbReference>
<sequence>MGGRFLAKKKENQSLPKGDQNYGPNCNKPDMNPEEFEIAKADYVAKNMNLDGAKLQEIYVPEELQSLAKSLRNLDLSNNKLALLPDYLSHFSSLKLLKLEHNRLSTLPVGIGDISKLETISLQDNSLTSLPASFVNLKNLKSLNLSGNRFSSLSVQLFKLGKLDVLDISRNKISEIPDGIEELQVSEMCLMQNQVSKISKGIAKCPRLKVLRLEENCLTLEAIPVELLKESSVSLLSLEGNLFEMKVFSDVEGY</sequence>
<name>A0AA88H1A1_ARTSF</name>